<dbReference type="InterPro" id="IPR027843">
    <property type="entry name" value="DUF4440"/>
</dbReference>
<evidence type="ECO:0000259" key="1">
    <source>
        <dbReference type="Pfam" id="PF14534"/>
    </source>
</evidence>
<proteinExistence type="predicted"/>
<evidence type="ECO:0000313" key="3">
    <source>
        <dbReference type="Proteomes" id="UP001501791"/>
    </source>
</evidence>
<accession>A0ABP4NM42</accession>
<gene>
    <name evidence="2" type="ORF">GCM10009691_40880</name>
</gene>
<dbReference type="Proteomes" id="UP001501791">
    <property type="component" value="Unassembled WGS sequence"/>
</dbReference>
<protein>
    <recommendedName>
        <fullName evidence="1">DUF4440 domain-containing protein</fullName>
    </recommendedName>
</protein>
<dbReference type="Gene3D" id="3.10.450.50">
    <property type="match status" value="1"/>
</dbReference>
<name>A0ABP4NM42_9MICO</name>
<reference evidence="3" key="1">
    <citation type="journal article" date="2019" name="Int. J. Syst. Evol. Microbiol.">
        <title>The Global Catalogue of Microorganisms (GCM) 10K type strain sequencing project: providing services to taxonomists for standard genome sequencing and annotation.</title>
        <authorList>
            <consortium name="The Broad Institute Genomics Platform"/>
            <consortium name="The Broad Institute Genome Sequencing Center for Infectious Disease"/>
            <person name="Wu L."/>
            <person name="Ma J."/>
        </authorList>
    </citation>
    <scope>NUCLEOTIDE SEQUENCE [LARGE SCALE GENOMIC DNA]</scope>
    <source>
        <strain evidence="3">JCM 13319</strain>
    </source>
</reference>
<dbReference type="InterPro" id="IPR032710">
    <property type="entry name" value="NTF2-like_dom_sf"/>
</dbReference>
<organism evidence="2 3">
    <name type="scientific">Brevibacterium picturae</name>
    <dbReference type="NCBI Taxonomy" id="260553"/>
    <lineage>
        <taxon>Bacteria</taxon>
        <taxon>Bacillati</taxon>
        <taxon>Actinomycetota</taxon>
        <taxon>Actinomycetes</taxon>
        <taxon>Micrococcales</taxon>
        <taxon>Brevibacteriaceae</taxon>
        <taxon>Brevibacterium</taxon>
    </lineage>
</organism>
<keyword evidence="3" id="KW-1185">Reference proteome</keyword>
<dbReference type="EMBL" id="BAAALY010000023">
    <property type="protein sequence ID" value="GAA1563073.1"/>
    <property type="molecule type" value="Genomic_DNA"/>
</dbReference>
<dbReference type="InterPro" id="IPR011944">
    <property type="entry name" value="Steroid_delta5-4_isomerase"/>
</dbReference>
<dbReference type="Pfam" id="PF14534">
    <property type="entry name" value="DUF4440"/>
    <property type="match status" value="1"/>
</dbReference>
<feature type="domain" description="DUF4440" evidence="1">
    <location>
        <begin position="27"/>
        <end position="139"/>
    </location>
</feature>
<comment type="caution">
    <text evidence="2">The sequence shown here is derived from an EMBL/GenBank/DDBJ whole genome shotgun (WGS) entry which is preliminary data.</text>
</comment>
<dbReference type="SUPFAM" id="SSF54427">
    <property type="entry name" value="NTF2-like"/>
    <property type="match status" value="1"/>
</dbReference>
<sequence>MSTLSLSRREMGLTMTYKEHGDDVIEIDALLRRQEEAWAKDAVEFADTFTADADFVAVNGELISGRDKIVASLQEGFTTFMAGTRMSSPSERAIRFPLPNFAVMITSGVGIIRPGEDSVREEALSIQTRTAIRQEGRWLFTTFHNSRMWS</sequence>
<dbReference type="NCBIfam" id="TIGR02246">
    <property type="entry name" value="SgcJ/EcaC family oxidoreductase"/>
    <property type="match status" value="1"/>
</dbReference>
<evidence type="ECO:0000313" key="2">
    <source>
        <dbReference type="EMBL" id="GAA1563073.1"/>
    </source>
</evidence>